<feature type="compositionally biased region" description="Polar residues" evidence="5">
    <location>
        <begin position="83"/>
        <end position="93"/>
    </location>
</feature>
<dbReference type="RefSeq" id="WP_083479251.1">
    <property type="nucleotide sequence ID" value="NZ_AYZQ01000002.1"/>
</dbReference>
<evidence type="ECO:0000256" key="3">
    <source>
        <dbReference type="ARBA" id="ARBA00022801"/>
    </source>
</evidence>
<evidence type="ECO:0000256" key="4">
    <source>
        <dbReference type="ARBA" id="ARBA00022833"/>
    </source>
</evidence>
<organism evidence="7 8">
    <name type="scientific">Lacticaseibacillus brantae DSM 23927</name>
    <dbReference type="NCBI Taxonomy" id="1423727"/>
    <lineage>
        <taxon>Bacteria</taxon>
        <taxon>Bacillati</taxon>
        <taxon>Bacillota</taxon>
        <taxon>Bacilli</taxon>
        <taxon>Lactobacillales</taxon>
        <taxon>Lactobacillaceae</taxon>
        <taxon>Lacticaseibacillus</taxon>
    </lineage>
</organism>
<dbReference type="Gene3D" id="3.40.390.10">
    <property type="entry name" value="Collagenase (Catalytic Domain)"/>
    <property type="match status" value="1"/>
</dbReference>
<feature type="domain" description="Peptidase metallopeptidase" evidence="6">
    <location>
        <begin position="107"/>
        <end position="254"/>
    </location>
</feature>
<dbReference type="GO" id="GO:0031012">
    <property type="term" value="C:extracellular matrix"/>
    <property type="evidence" value="ECO:0007669"/>
    <property type="project" value="InterPro"/>
</dbReference>
<gene>
    <name evidence="7" type="ORF">FC34_GL001068</name>
</gene>
<dbReference type="PANTHER" id="PTHR10201">
    <property type="entry name" value="MATRIX METALLOPROTEINASE"/>
    <property type="match status" value="1"/>
</dbReference>
<dbReference type="Proteomes" id="UP000051672">
    <property type="component" value="Unassembled WGS sequence"/>
</dbReference>
<dbReference type="GO" id="GO:0042168">
    <property type="term" value="P:heme metabolic process"/>
    <property type="evidence" value="ECO:0007669"/>
    <property type="project" value="TreeGrafter"/>
</dbReference>
<dbReference type="SMART" id="SM00235">
    <property type="entry name" value="ZnMc"/>
    <property type="match status" value="1"/>
</dbReference>
<comment type="caution">
    <text evidence="7">The sequence shown here is derived from an EMBL/GenBank/DDBJ whole genome shotgun (WGS) entry which is preliminary data.</text>
</comment>
<keyword evidence="1 7" id="KW-0645">Protease</keyword>
<dbReference type="STRING" id="1423727.FC34_GL001068"/>
<accession>A0A0R2B286</accession>
<evidence type="ECO:0000313" key="7">
    <source>
        <dbReference type="EMBL" id="KRM72084.1"/>
    </source>
</evidence>
<dbReference type="PATRIC" id="fig|1423727.3.peg.1081"/>
<dbReference type="PANTHER" id="PTHR10201:SF136">
    <property type="entry name" value="HEMOPEXIN"/>
    <property type="match status" value="1"/>
</dbReference>
<dbReference type="InterPro" id="IPR001818">
    <property type="entry name" value="Pept_M10_metallopeptidase"/>
</dbReference>
<evidence type="ECO:0000256" key="5">
    <source>
        <dbReference type="SAM" id="MobiDB-lite"/>
    </source>
</evidence>
<keyword evidence="8" id="KW-1185">Reference proteome</keyword>
<feature type="compositionally biased region" description="Polar residues" evidence="5">
    <location>
        <begin position="60"/>
        <end position="73"/>
    </location>
</feature>
<dbReference type="SUPFAM" id="SSF55486">
    <property type="entry name" value="Metalloproteases ('zincins'), catalytic domain"/>
    <property type="match status" value="1"/>
</dbReference>
<dbReference type="InterPro" id="IPR024079">
    <property type="entry name" value="MetalloPept_cat_dom_sf"/>
</dbReference>
<dbReference type="InterPro" id="IPR006026">
    <property type="entry name" value="Peptidase_Metallo"/>
</dbReference>
<feature type="region of interest" description="Disordered" evidence="5">
    <location>
        <begin position="60"/>
        <end position="93"/>
    </location>
</feature>
<evidence type="ECO:0000313" key="8">
    <source>
        <dbReference type="Proteomes" id="UP000051672"/>
    </source>
</evidence>
<reference evidence="7 8" key="1">
    <citation type="journal article" date="2015" name="Genome Announc.">
        <title>Expanding the biotechnology potential of lactobacilli through comparative genomics of 213 strains and associated genera.</title>
        <authorList>
            <person name="Sun Z."/>
            <person name="Harris H.M."/>
            <person name="McCann A."/>
            <person name="Guo C."/>
            <person name="Argimon S."/>
            <person name="Zhang W."/>
            <person name="Yang X."/>
            <person name="Jeffery I.B."/>
            <person name="Cooney J.C."/>
            <person name="Kagawa T.F."/>
            <person name="Liu W."/>
            <person name="Song Y."/>
            <person name="Salvetti E."/>
            <person name="Wrobel A."/>
            <person name="Rasinkangas P."/>
            <person name="Parkhill J."/>
            <person name="Rea M.C."/>
            <person name="O'Sullivan O."/>
            <person name="Ritari J."/>
            <person name="Douillard F.P."/>
            <person name="Paul Ross R."/>
            <person name="Yang R."/>
            <person name="Briner A.E."/>
            <person name="Felis G.E."/>
            <person name="de Vos W.M."/>
            <person name="Barrangou R."/>
            <person name="Klaenhammer T.R."/>
            <person name="Caufield P.W."/>
            <person name="Cui Y."/>
            <person name="Zhang H."/>
            <person name="O'Toole P.W."/>
        </authorList>
    </citation>
    <scope>NUCLEOTIDE SEQUENCE [LARGE SCALE GENOMIC DNA]</scope>
    <source>
        <strain evidence="7 8">DSM 23927</strain>
    </source>
</reference>
<name>A0A0R2B286_9LACO</name>
<proteinExistence type="predicted"/>
<keyword evidence="3" id="KW-0378">Hydrolase</keyword>
<dbReference type="GO" id="GO:0004222">
    <property type="term" value="F:metalloendopeptidase activity"/>
    <property type="evidence" value="ECO:0007669"/>
    <property type="project" value="InterPro"/>
</dbReference>
<evidence type="ECO:0000259" key="6">
    <source>
        <dbReference type="SMART" id="SM00235"/>
    </source>
</evidence>
<dbReference type="Pfam" id="PF00413">
    <property type="entry name" value="Peptidase_M10"/>
    <property type="match status" value="1"/>
</dbReference>
<sequence length="254" mass="27463">MANHRGLAWLIFIGGATFLIASDYSPVPAPQRLQAQTELRETVDFAKNKFDQFVASSQNQPKVEVSQQSQPKVNVTPKEATANRAQSRQADTGQATPIVSIVQGASLSRTYYYTFDTNDSQAVRNVFAHAVDVYNATGLVNLIPGTGTSTQNQIEFSIYHKQMPLSQRVSLELGQGGPEIISRVWGGMTINHATASLNVTYPESIAQSVAIHELGHALGLDHSTNAASVMYPVDQGKTALSAEDIAALKQIYSV</sequence>
<dbReference type="GO" id="GO:0005615">
    <property type="term" value="C:extracellular space"/>
    <property type="evidence" value="ECO:0007669"/>
    <property type="project" value="TreeGrafter"/>
</dbReference>
<keyword evidence="4" id="KW-0862">Zinc</keyword>
<evidence type="ECO:0000256" key="2">
    <source>
        <dbReference type="ARBA" id="ARBA00022723"/>
    </source>
</evidence>
<keyword evidence="2" id="KW-0479">Metal-binding</keyword>
<dbReference type="GO" id="GO:0008270">
    <property type="term" value="F:zinc ion binding"/>
    <property type="evidence" value="ECO:0007669"/>
    <property type="project" value="InterPro"/>
</dbReference>
<dbReference type="OrthoDB" id="2148705at2"/>
<protein>
    <submittedName>
        <fullName evidence="7">Zn-dependent protease</fullName>
    </submittedName>
</protein>
<dbReference type="GO" id="GO:0006508">
    <property type="term" value="P:proteolysis"/>
    <property type="evidence" value="ECO:0007669"/>
    <property type="project" value="UniProtKB-KW"/>
</dbReference>
<dbReference type="EMBL" id="AYZQ01000002">
    <property type="protein sequence ID" value="KRM72084.1"/>
    <property type="molecule type" value="Genomic_DNA"/>
</dbReference>
<evidence type="ECO:0000256" key="1">
    <source>
        <dbReference type="ARBA" id="ARBA00022670"/>
    </source>
</evidence>
<dbReference type="AlphaFoldDB" id="A0A0R2B286"/>